<proteinExistence type="inferred from homology"/>
<dbReference type="PANTHER" id="PTHR10695:SF46">
    <property type="entry name" value="BIFUNCTIONAL COENZYME A SYNTHASE-RELATED"/>
    <property type="match status" value="1"/>
</dbReference>
<dbReference type="CDD" id="cd02022">
    <property type="entry name" value="DPCK"/>
    <property type="match status" value="1"/>
</dbReference>
<feature type="binding site" evidence="5">
    <location>
        <begin position="17"/>
        <end position="22"/>
    </location>
    <ligand>
        <name>ATP</name>
        <dbReference type="ChEBI" id="CHEBI:30616"/>
    </ligand>
</feature>
<organism evidence="7 8">
    <name type="scientific">Persicitalea jodogahamensis</name>
    <dbReference type="NCBI Taxonomy" id="402147"/>
    <lineage>
        <taxon>Bacteria</taxon>
        <taxon>Pseudomonadati</taxon>
        <taxon>Bacteroidota</taxon>
        <taxon>Cytophagia</taxon>
        <taxon>Cytophagales</taxon>
        <taxon>Spirosomataceae</taxon>
        <taxon>Persicitalea</taxon>
    </lineage>
</organism>
<comment type="caution">
    <text evidence="7">The sequence shown here is derived from an EMBL/GenBank/DDBJ whole genome shotgun (WGS) entry which is preliminary data.</text>
</comment>
<dbReference type="GO" id="GO:0005524">
    <property type="term" value="F:ATP binding"/>
    <property type="evidence" value="ECO:0007669"/>
    <property type="project" value="UniProtKB-UniRule"/>
</dbReference>
<sequence>MNVPKKPLQIGVTGGIGSGKSTVCRIFSCLGIPVYEADSRARWLTNHDPVIRKEVVALLGDESFTADGTYNRKYVASRVFSDALLLQKLNQIIHPRVLADSNHWLQLHVSHPYVIREAALMNRAGEGNLLDKVLVVTAPLSLRINRIKWRDPQRSVEEIEAIVKNQISDEERLTLADHVVDNGEDVALIPQVLALHKILLGLTN</sequence>
<gene>
    <name evidence="5 7" type="primary">coaE</name>
    <name evidence="7" type="ORF">GCM10007390_33900</name>
</gene>
<keyword evidence="5" id="KW-0963">Cytoplasm</keyword>
<reference evidence="7 8" key="1">
    <citation type="journal article" date="2014" name="Int. J. Syst. Evol. Microbiol.">
        <title>Complete genome sequence of Corynebacterium casei LMG S-19264T (=DSM 44701T), isolated from a smear-ripened cheese.</title>
        <authorList>
            <consortium name="US DOE Joint Genome Institute (JGI-PGF)"/>
            <person name="Walter F."/>
            <person name="Albersmeier A."/>
            <person name="Kalinowski J."/>
            <person name="Ruckert C."/>
        </authorList>
    </citation>
    <scope>NUCLEOTIDE SEQUENCE [LARGE SCALE GENOMIC DNA]</scope>
    <source>
        <strain evidence="7 8">KCTC 12866</strain>
    </source>
</reference>
<dbReference type="NCBIfam" id="TIGR00152">
    <property type="entry name" value="dephospho-CoA kinase"/>
    <property type="match status" value="1"/>
</dbReference>
<evidence type="ECO:0000313" key="7">
    <source>
        <dbReference type="EMBL" id="GHB77096.1"/>
    </source>
</evidence>
<evidence type="ECO:0000313" key="8">
    <source>
        <dbReference type="Proteomes" id="UP000598271"/>
    </source>
</evidence>
<dbReference type="Proteomes" id="UP000598271">
    <property type="component" value="Unassembled WGS sequence"/>
</dbReference>
<name>A0A8J3DAS9_9BACT</name>
<dbReference type="InterPro" id="IPR001977">
    <property type="entry name" value="Depp_CoAkinase"/>
</dbReference>
<keyword evidence="4 5" id="KW-0173">Coenzyme A biosynthesis</keyword>
<comment type="function">
    <text evidence="5">Catalyzes the phosphorylation of the 3'-hydroxyl group of dephosphocoenzyme A to form coenzyme A.</text>
</comment>
<dbReference type="InterPro" id="IPR027417">
    <property type="entry name" value="P-loop_NTPase"/>
</dbReference>
<dbReference type="UniPathway" id="UPA00241">
    <property type="reaction ID" value="UER00356"/>
</dbReference>
<dbReference type="EC" id="2.7.1.24" evidence="5 6"/>
<evidence type="ECO:0000256" key="4">
    <source>
        <dbReference type="ARBA" id="ARBA00022993"/>
    </source>
</evidence>
<protein>
    <recommendedName>
        <fullName evidence="5 6">Dephospho-CoA kinase</fullName>
        <ecNumber evidence="5 6">2.7.1.24</ecNumber>
    </recommendedName>
    <alternativeName>
        <fullName evidence="5">Dephosphocoenzyme A kinase</fullName>
    </alternativeName>
</protein>
<keyword evidence="5 7" id="KW-0418">Kinase</keyword>
<evidence type="ECO:0000256" key="6">
    <source>
        <dbReference type="NCBIfam" id="TIGR00152"/>
    </source>
</evidence>
<accession>A0A8J3DAS9</accession>
<evidence type="ECO:0000256" key="2">
    <source>
        <dbReference type="ARBA" id="ARBA00022741"/>
    </source>
</evidence>
<dbReference type="GO" id="GO:0005737">
    <property type="term" value="C:cytoplasm"/>
    <property type="evidence" value="ECO:0007669"/>
    <property type="project" value="UniProtKB-SubCell"/>
</dbReference>
<dbReference type="EMBL" id="BMXF01000003">
    <property type="protein sequence ID" value="GHB77096.1"/>
    <property type="molecule type" value="Genomic_DNA"/>
</dbReference>
<dbReference type="PROSITE" id="PS51219">
    <property type="entry name" value="DPCK"/>
    <property type="match status" value="1"/>
</dbReference>
<comment type="pathway">
    <text evidence="5">Cofactor biosynthesis; coenzyme A biosynthesis; CoA from (R)-pantothenate: step 5/5.</text>
</comment>
<dbReference type="GO" id="GO:0015937">
    <property type="term" value="P:coenzyme A biosynthetic process"/>
    <property type="evidence" value="ECO:0007669"/>
    <property type="project" value="UniProtKB-UniRule"/>
</dbReference>
<dbReference type="RefSeq" id="WP_189565705.1">
    <property type="nucleotide sequence ID" value="NZ_BMXF01000003.1"/>
</dbReference>
<keyword evidence="5" id="KW-0808">Transferase</keyword>
<evidence type="ECO:0000256" key="3">
    <source>
        <dbReference type="ARBA" id="ARBA00022840"/>
    </source>
</evidence>
<comment type="subcellular location">
    <subcellularLocation>
        <location evidence="5">Cytoplasm</location>
    </subcellularLocation>
</comment>
<dbReference type="PANTHER" id="PTHR10695">
    <property type="entry name" value="DEPHOSPHO-COA KINASE-RELATED"/>
    <property type="match status" value="1"/>
</dbReference>
<dbReference type="SUPFAM" id="SSF52540">
    <property type="entry name" value="P-loop containing nucleoside triphosphate hydrolases"/>
    <property type="match status" value="1"/>
</dbReference>
<comment type="catalytic activity">
    <reaction evidence="5">
        <text>3'-dephospho-CoA + ATP = ADP + CoA + H(+)</text>
        <dbReference type="Rhea" id="RHEA:18245"/>
        <dbReference type="ChEBI" id="CHEBI:15378"/>
        <dbReference type="ChEBI" id="CHEBI:30616"/>
        <dbReference type="ChEBI" id="CHEBI:57287"/>
        <dbReference type="ChEBI" id="CHEBI:57328"/>
        <dbReference type="ChEBI" id="CHEBI:456216"/>
        <dbReference type="EC" id="2.7.1.24"/>
    </reaction>
</comment>
<evidence type="ECO:0000256" key="1">
    <source>
        <dbReference type="ARBA" id="ARBA00009018"/>
    </source>
</evidence>
<dbReference type="GO" id="GO:0004140">
    <property type="term" value="F:dephospho-CoA kinase activity"/>
    <property type="evidence" value="ECO:0007669"/>
    <property type="project" value="UniProtKB-UniRule"/>
</dbReference>
<dbReference type="Pfam" id="PF01121">
    <property type="entry name" value="CoaE"/>
    <property type="match status" value="1"/>
</dbReference>
<dbReference type="AlphaFoldDB" id="A0A8J3DAS9"/>
<dbReference type="HAMAP" id="MF_00376">
    <property type="entry name" value="Dephospho_CoA_kinase"/>
    <property type="match status" value="1"/>
</dbReference>
<comment type="similarity">
    <text evidence="1 5">Belongs to the CoaE family.</text>
</comment>
<keyword evidence="2 5" id="KW-0547">Nucleotide-binding</keyword>
<dbReference type="Gene3D" id="3.40.50.300">
    <property type="entry name" value="P-loop containing nucleotide triphosphate hydrolases"/>
    <property type="match status" value="1"/>
</dbReference>
<keyword evidence="3 5" id="KW-0067">ATP-binding</keyword>
<evidence type="ECO:0000256" key="5">
    <source>
        <dbReference type="HAMAP-Rule" id="MF_00376"/>
    </source>
</evidence>
<keyword evidence="8" id="KW-1185">Reference proteome</keyword>